<feature type="domain" description="C2H2-type" evidence="2">
    <location>
        <begin position="45"/>
        <end position="74"/>
    </location>
</feature>
<dbReference type="SMART" id="SM00355">
    <property type="entry name" value="ZnF_C2H2"/>
    <property type="match status" value="3"/>
</dbReference>
<feature type="compositionally biased region" description="Basic and acidic residues" evidence="1">
    <location>
        <begin position="103"/>
        <end position="124"/>
    </location>
</feature>
<gene>
    <name evidence="3" type="ORF">K470DRAFT_280331</name>
</gene>
<feature type="domain" description="C2H2-type" evidence="2">
    <location>
        <begin position="14"/>
        <end position="39"/>
    </location>
</feature>
<evidence type="ECO:0000313" key="4">
    <source>
        <dbReference type="Proteomes" id="UP000799421"/>
    </source>
</evidence>
<dbReference type="PANTHER" id="PTHR46179:SF19">
    <property type="entry name" value="C2H2 FINGER DOMAIN TRANSCRIPTION FACTOR (EUROFUNG)-RELATED"/>
    <property type="match status" value="1"/>
</dbReference>
<dbReference type="InterPro" id="IPR036236">
    <property type="entry name" value="Znf_C2H2_sf"/>
</dbReference>
<organism evidence="3 4">
    <name type="scientific">Piedraia hortae CBS 480.64</name>
    <dbReference type="NCBI Taxonomy" id="1314780"/>
    <lineage>
        <taxon>Eukaryota</taxon>
        <taxon>Fungi</taxon>
        <taxon>Dikarya</taxon>
        <taxon>Ascomycota</taxon>
        <taxon>Pezizomycotina</taxon>
        <taxon>Dothideomycetes</taxon>
        <taxon>Dothideomycetidae</taxon>
        <taxon>Capnodiales</taxon>
        <taxon>Piedraiaceae</taxon>
        <taxon>Piedraia</taxon>
    </lineage>
</organism>
<dbReference type="EMBL" id="MU005961">
    <property type="protein sequence ID" value="KAF2863433.1"/>
    <property type="molecule type" value="Genomic_DNA"/>
</dbReference>
<evidence type="ECO:0000313" key="3">
    <source>
        <dbReference type="EMBL" id="KAF2863433.1"/>
    </source>
</evidence>
<proteinExistence type="predicted"/>
<dbReference type="SUPFAM" id="SSF57667">
    <property type="entry name" value="beta-beta-alpha zinc fingers"/>
    <property type="match status" value="1"/>
</dbReference>
<sequence length="136" mass="15550">MAASSSLTQTSTGYRCHWPGCNAAPFQSQYLLISHRNVHMTFRPHYCPVDGCPHSRGGQGFKRKNEMLRHGLVHSSPGYACPFCPGRAHRYPRPDNLQRHVRVHHVDKDRDDPALQDVLARRTEGQAGKQRRRRRG</sequence>
<dbReference type="Gene3D" id="3.30.160.60">
    <property type="entry name" value="Classic Zinc Finger"/>
    <property type="match status" value="1"/>
</dbReference>
<evidence type="ECO:0000259" key="2">
    <source>
        <dbReference type="SMART" id="SM00355"/>
    </source>
</evidence>
<reference evidence="3" key="1">
    <citation type="journal article" date="2020" name="Stud. Mycol.">
        <title>101 Dothideomycetes genomes: a test case for predicting lifestyles and emergence of pathogens.</title>
        <authorList>
            <person name="Haridas S."/>
            <person name="Albert R."/>
            <person name="Binder M."/>
            <person name="Bloem J."/>
            <person name="Labutti K."/>
            <person name="Salamov A."/>
            <person name="Andreopoulos B."/>
            <person name="Baker S."/>
            <person name="Barry K."/>
            <person name="Bills G."/>
            <person name="Bluhm B."/>
            <person name="Cannon C."/>
            <person name="Castanera R."/>
            <person name="Culley D."/>
            <person name="Daum C."/>
            <person name="Ezra D."/>
            <person name="Gonzalez J."/>
            <person name="Henrissat B."/>
            <person name="Kuo A."/>
            <person name="Liang C."/>
            <person name="Lipzen A."/>
            <person name="Lutzoni F."/>
            <person name="Magnuson J."/>
            <person name="Mondo S."/>
            <person name="Nolan M."/>
            <person name="Ohm R."/>
            <person name="Pangilinan J."/>
            <person name="Park H.-J."/>
            <person name="Ramirez L."/>
            <person name="Alfaro M."/>
            <person name="Sun H."/>
            <person name="Tritt A."/>
            <person name="Yoshinaga Y."/>
            <person name="Zwiers L.-H."/>
            <person name="Turgeon B."/>
            <person name="Goodwin S."/>
            <person name="Spatafora J."/>
            <person name="Crous P."/>
            <person name="Grigoriev I."/>
        </authorList>
    </citation>
    <scope>NUCLEOTIDE SEQUENCE</scope>
    <source>
        <strain evidence="3">CBS 480.64</strain>
    </source>
</reference>
<evidence type="ECO:0000256" key="1">
    <source>
        <dbReference type="SAM" id="MobiDB-lite"/>
    </source>
</evidence>
<dbReference type="Proteomes" id="UP000799421">
    <property type="component" value="Unassembled WGS sequence"/>
</dbReference>
<feature type="domain" description="C2H2-type" evidence="2">
    <location>
        <begin position="79"/>
        <end position="104"/>
    </location>
</feature>
<dbReference type="AlphaFoldDB" id="A0A6A7C7Q2"/>
<dbReference type="InterPro" id="IPR051061">
    <property type="entry name" value="Zinc_finger_trans_reg"/>
</dbReference>
<keyword evidence="4" id="KW-1185">Reference proteome</keyword>
<dbReference type="GO" id="GO:0006357">
    <property type="term" value="P:regulation of transcription by RNA polymerase II"/>
    <property type="evidence" value="ECO:0007669"/>
    <property type="project" value="TreeGrafter"/>
</dbReference>
<name>A0A6A7C7Q2_9PEZI</name>
<protein>
    <recommendedName>
        <fullName evidence="2">C2H2-type domain-containing protein</fullName>
    </recommendedName>
</protein>
<dbReference type="OrthoDB" id="6077919at2759"/>
<dbReference type="GO" id="GO:0005634">
    <property type="term" value="C:nucleus"/>
    <property type="evidence" value="ECO:0007669"/>
    <property type="project" value="TreeGrafter"/>
</dbReference>
<dbReference type="PANTHER" id="PTHR46179">
    <property type="entry name" value="ZINC FINGER PROTEIN"/>
    <property type="match status" value="1"/>
</dbReference>
<feature type="region of interest" description="Disordered" evidence="1">
    <location>
        <begin position="103"/>
        <end position="136"/>
    </location>
</feature>
<dbReference type="InterPro" id="IPR013087">
    <property type="entry name" value="Znf_C2H2_type"/>
</dbReference>
<accession>A0A6A7C7Q2</accession>